<evidence type="ECO:0000313" key="2">
    <source>
        <dbReference type="EMBL" id="VDM84252.1"/>
    </source>
</evidence>
<evidence type="ECO:0000256" key="1">
    <source>
        <dbReference type="SAM" id="MobiDB-lite"/>
    </source>
</evidence>
<dbReference type="AlphaFoldDB" id="A0A3P7LYL1"/>
<dbReference type="Proteomes" id="UP000270094">
    <property type="component" value="Unassembled WGS sequence"/>
</dbReference>
<protein>
    <submittedName>
        <fullName evidence="2">Uncharacterized protein</fullName>
    </submittedName>
</protein>
<feature type="region of interest" description="Disordered" evidence="1">
    <location>
        <begin position="56"/>
        <end position="106"/>
    </location>
</feature>
<feature type="region of interest" description="Disordered" evidence="1">
    <location>
        <begin position="1"/>
        <end position="21"/>
    </location>
</feature>
<gene>
    <name evidence="2" type="ORF">SVUK_LOCUS19250</name>
</gene>
<proteinExistence type="predicted"/>
<dbReference type="OrthoDB" id="5870329at2759"/>
<reference evidence="2 3" key="1">
    <citation type="submission" date="2018-11" db="EMBL/GenBank/DDBJ databases">
        <authorList>
            <consortium name="Pathogen Informatics"/>
        </authorList>
    </citation>
    <scope>NUCLEOTIDE SEQUENCE [LARGE SCALE GENOMIC DNA]</scope>
</reference>
<organism evidence="2 3">
    <name type="scientific">Strongylus vulgaris</name>
    <name type="common">Blood worm</name>
    <dbReference type="NCBI Taxonomy" id="40348"/>
    <lineage>
        <taxon>Eukaryota</taxon>
        <taxon>Metazoa</taxon>
        <taxon>Ecdysozoa</taxon>
        <taxon>Nematoda</taxon>
        <taxon>Chromadorea</taxon>
        <taxon>Rhabditida</taxon>
        <taxon>Rhabditina</taxon>
        <taxon>Rhabditomorpha</taxon>
        <taxon>Strongyloidea</taxon>
        <taxon>Strongylidae</taxon>
        <taxon>Strongylus</taxon>
    </lineage>
</organism>
<keyword evidence="3" id="KW-1185">Reference proteome</keyword>
<accession>A0A3P7LYL1</accession>
<evidence type="ECO:0000313" key="3">
    <source>
        <dbReference type="Proteomes" id="UP000270094"/>
    </source>
</evidence>
<name>A0A3P7LYL1_STRVU</name>
<dbReference type="EMBL" id="UYYB01128761">
    <property type="protein sequence ID" value="VDM84252.1"/>
    <property type="molecule type" value="Genomic_DNA"/>
</dbReference>
<sequence>MSHKNMEVTAVPNGIPPHDGYKKKELNNNHLPMKKPVGTPPSNLFKMTAVPNGIPPHDGYKKKELNNNHLPMKKPVGTPPSNLFKAKSEGSLNEEVENSPPVNYDDMPIKPAKGGQYYDIEEGRFFLKLKKLPGLLIAFFINKIYGCFIRNFRIFNFTVAG</sequence>